<evidence type="ECO:0000313" key="8">
    <source>
        <dbReference type="Proteomes" id="UP000824161"/>
    </source>
</evidence>
<dbReference type="CDD" id="cd09008">
    <property type="entry name" value="MTAN"/>
    <property type="match status" value="1"/>
</dbReference>
<dbReference type="GO" id="GO:0019509">
    <property type="term" value="P:L-methionine salvage from methylthioadenosine"/>
    <property type="evidence" value="ECO:0007669"/>
    <property type="project" value="InterPro"/>
</dbReference>
<reference evidence="7" key="2">
    <citation type="journal article" date="2021" name="PeerJ">
        <title>Extensive microbial diversity within the chicken gut microbiome revealed by metagenomics and culture.</title>
        <authorList>
            <person name="Gilroy R."/>
            <person name="Ravi A."/>
            <person name="Getino M."/>
            <person name="Pursley I."/>
            <person name="Horton D.L."/>
            <person name="Alikhan N.F."/>
            <person name="Baker D."/>
            <person name="Gharbi K."/>
            <person name="Hall N."/>
            <person name="Watson M."/>
            <person name="Adriaenssens E.M."/>
            <person name="Foster-Nyarko E."/>
            <person name="Jarju S."/>
            <person name="Secka A."/>
            <person name="Antonio M."/>
            <person name="Oren A."/>
            <person name="Chaudhuri R.R."/>
            <person name="La Ragione R."/>
            <person name="Hildebrand F."/>
            <person name="Pallen M.J."/>
        </authorList>
    </citation>
    <scope>NUCLEOTIDE SEQUENCE</scope>
    <source>
        <strain evidence="7">1383</strain>
    </source>
</reference>
<comment type="pathway">
    <text evidence="1">Amino-acid biosynthesis; L-methionine biosynthesis via salvage pathway; S-methyl-5-thio-alpha-D-ribose 1-phosphate from S-methyl-5'-thioadenosine (hydrolase route): step 1/2.</text>
</comment>
<comment type="caution">
    <text evidence="7">The sequence shown here is derived from an EMBL/GenBank/DDBJ whole genome shotgun (WGS) entry which is preliminary data.</text>
</comment>
<name>A0A9D1H9E9_9FLAO</name>
<dbReference type="GO" id="GO:0009164">
    <property type="term" value="P:nucleoside catabolic process"/>
    <property type="evidence" value="ECO:0007669"/>
    <property type="project" value="InterPro"/>
</dbReference>
<evidence type="ECO:0000256" key="4">
    <source>
        <dbReference type="ARBA" id="ARBA00022801"/>
    </source>
</evidence>
<dbReference type="EMBL" id="DVLY01000101">
    <property type="protein sequence ID" value="HIT98050.1"/>
    <property type="molecule type" value="Genomic_DNA"/>
</dbReference>
<dbReference type="GO" id="GO:0008930">
    <property type="term" value="F:methylthioadenosine nucleosidase activity"/>
    <property type="evidence" value="ECO:0007669"/>
    <property type="project" value="InterPro"/>
</dbReference>
<keyword evidence="5" id="KW-0486">Methionine biosynthesis</keyword>
<gene>
    <name evidence="7" type="ORF">IAC44_04340</name>
</gene>
<keyword evidence="7" id="KW-0326">Glycosidase</keyword>
<dbReference type="EC" id="3.2.2.9" evidence="2"/>
<dbReference type="GO" id="GO:0019284">
    <property type="term" value="P:L-methionine salvage from S-adenosylmethionine"/>
    <property type="evidence" value="ECO:0007669"/>
    <property type="project" value="TreeGrafter"/>
</dbReference>
<evidence type="ECO:0000259" key="6">
    <source>
        <dbReference type="Pfam" id="PF01048"/>
    </source>
</evidence>
<keyword evidence="3" id="KW-0028">Amino-acid biosynthesis</keyword>
<dbReference type="Pfam" id="PF01048">
    <property type="entry name" value="PNP_UDP_1"/>
    <property type="match status" value="1"/>
</dbReference>
<feature type="domain" description="Nucleoside phosphorylase" evidence="6">
    <location>
        <begin position="2"/>
        <end position="246"/>
    </location>
</feature>
<sequence>MKIGIISAMYEEFDRLLQAVEVEKKTALGMREYIEGRLFGREVVLVFSQWGKTAAASTTANLINVFAADLVVFTGVAGGLDSRARVGDIVVAERLYHHDVDASPFKPRYFVPLVGPDGIPTDSRTSDLLAEAARHFAAHIGEYIAREDVEEFALQNVLVHRKNIATGDQFVKTASVKERIVSDLPDMFAVEMEGAAVAQVCWEHGMPFAVMRTISDTADGDSPRDYPKFLARVASTYSFYIVKEFLDRLP</sequence>
<dbReference type="PANTHER" id="PTHR46832">
    <property type="entry name" value="5'-METHYLTHIOADENOSINE/S-ADENOSYLHOMOCYSTEINE NUCLEOSIDASE"/>
    <property type="match status" value="1"/>
</dbReference>
<protein>
    <recommendedName>
        <fullName evidence="2">adenosylhomocysteine nucleosidase</fullName>
        <ecNumber evidence="2">3.2.2.9</ecNumber>
    </recommendedName>
</protein>
<evidence type="ECO:0000256" key="3">
    <source>
        <dbReference type="ARBA" id="ARBA00022605"/>
    </source>
</evidence>
<evidence type="ECO:0000256" key="5">
    <source>
        <dbReference type="ARBA" id="ARBA00023167"/>
    </source>
</evidence>
<evidence type="ECO:0000256" key="2">
    <source>
        <dbReference type="ARBA" id="ARBA00011974"/>
    </source>
</evidence>
<dbReference type="GO" id="GO:0005829">
    <property type="term" value="C:cytosol"/>
    <property type="evidence" value="ECO:0007669"/>
    <property type="project" value="TreeGrafter"/>
</dbReference>
<dbReference type="SUPFAM" id="SSF53167">
    <property type="entry name" value="Purine and uridine phosphorylases"/>
    <property type="match status" value="1"/>
</dbReference>
<dbReference type="AlphaFoldDB" id="A0A9D1H9E9"/>
<dbReference type="Gene3D" id="3.40.50.1580">
    <property type="entry name" value="Nucleoside phosphorylase domain"/>
    <property type="match status" value="1"/>
</dbReference>
<accession>A0A9D1H9E9</accession>
<dbReference type="NCBIfam" id="NF004079">
    <property type="entry name" value="PRK05584.1"/>
    <property type="match status" value="1"/>
</dbReference>
<dbReference type="InterPro" id="IPR010049">
    <property type="entry name" value="MTA_SAH_Nsdase"/>
</dbReference>
<evidence type="ECO:0000313" key="7">
    <source>
        <dbReference type="EMBL" id="HIT98050.1"/>
    </source>
</evidence>
<dbReference type="PANTHER" id="PTHR46832:SF1">
    <property type="entry name" value="5'-METHYLTHIOADENOSINE_S-ADENOSYLHOMOCYSTEINE NUCLEOSIDASE"/>
    <property type="match status" value="1"/>
</dbReference>
<evidence type="ECO:0000256" key="1">
    <source>
        <dbReference type="ARBA" id="ARBA00004945"/>
    </source>
</evidence>
<keyword evidence="4 7" id="KW-0378">Hydrolase</keyword>
<dbReference type="NCBIfam" id="TIGR01704">
    <property type="entry name" value="MTA_SAH-Nsdase"/>
    <property type="match status" value="1"/>
</dbReference>
<organism evidence="7 8">
    <name type="scientific">Candidatus Merdimorpha stercoravium</name>
    <dbReference type="NCBI Taxonomy" id="2840863"/>
    <lineage>
        <taxon>Bacteria</taxon>
        <taxon>Pseudomonadati</taxon>
        <taxon>Bacteroidota</taxon>
        <taxon>Flavobacteriia</taxon>
        <taxon>Flavobacteriales</taxon>
        <taxon>Candidatus Merdimorpha</taxon>
    </lineage>
</organism>
<dbReference type="Proteomes" id="UP000824161">
    <property type="component" value="Unassembled WGS sequence"/>
</dbReference>
<proteinExistence type="predicted"/>
<dbReference type="GO" id="GO:0008782">
    <property type="term" value="F:adenosylhomocysteine nucleosidase activity"/>
    <property type="evidence" value="ECO:0007669"/>
    <property type="project" value="UniProtKB-EC"/>
</dbReference>
<dbReference type="InterPro" id="IPR000845">
    <property type="entry name" value="Nucleoside_phosphorylase_d"/>
</dbReference>
<dbReference type="InterPro" id="IPR035994">
    <property type="entry name" value="Nucleoside_phosphorylase_sf"/>
</dbReference>
<reference evidence="7" key="1">
    <citation type="submission" date="2020-10" db="EMBL/GenBank/DDBJ databases">
        <authorList>
            <person name="Gilroy R."/>
        </authorList>
    </citation>
    <scope>NUCLEOTIDE SEQUENCE</scope>
    <source>
        <strain evidence="7">1383</strain>
    </source>
</reference>